<keyword evidence="1" id="KW-0472">Membrane</keyword>
<dbReference type="EMBL" id="JACXVP010000004">
    <property type="protein sequence ID" value="KAG5609521.1"/>
    <property type="molecule type" value="Genomic_DNA"/>
</dbReference>
<comment type="caution">
    <text evidence="2">The sequence shown here is derived from an EMBL/GenBank/DDBJ whole genome shotgun (WGS) entry which is preliminary data.</text>
</comment>
<keyword evidence="1" id="KW-0812">Transmembrane</keyword>
<dbReference type="Proteomes" id="UP000824120">
    <property type="component" value="Chromosome 4"/>
</dbReference>
<gene>
    <name evidence="2" type="ORF">H5410_020802</name>
</gene>
<evidence type="ECO:0000256" key="1">
    <source>
        <dbReference type="SAM" id="Phobius"/>
    </source>
</evidence>
<name>A0A9J5Z9H3_SOLCO</name>
<organism evidence="2 3">
    <name type="scientific">Solanum commersonii</name>
    <name type="common">Commerson's wild potato</name>
    <name type="synonym">Commerson's nightshade</name>
    <dbReference type="NCBI Taxonomy" id="4109"/>
    <lineage>
        <taxon>Eukaryota</taxon>
        <taxon>Viridiplantae</taxon>
        <taxon>Streptophyta</taxon>
        <taxon>Embryophyta</taxon>
        <taxon>Tracheophyta</taxon>
        <taxon>Spermatophyta</taxon>
        <taxon>Magnoliopsida</taxon>
        <taxon>eudicotyledons</taxon>
        <taxon>Gunneridae</taxon>
        <taxon>Pentapetalae</taxon>
        <taxon>asterids</taxon>
        <taxon>lamiids</taxon>
        <taxon>Solanales</taxon>
        <taxon>Solanaceae</taxon>
        <taxon>Solanoideae</taxon>
        <taxon>Solaneae</taxon>
        <taxon>Solanum</taxon>
    </lineage>
</organism>
<evidence type="ECO:0000313" key="3">
    <source>
        <dbReference type="Proteomes" id="UP000824120"/>
    </source>
</evidence>
<dbReference type="AlphaFoldDB" id="A0A9J5Z9H3"/>
<protein>
    <submittedName>
        <fullName evidence="2">Uncharacterized protein</fullName>
    </submittedName>
</protein>
<reference evidence="2 3" key="1">
    <citation type="submission" date="2020-09" db="EMBL/GenBank/DDBJ databases">
        <title>De no assembly of potato wild relative species, Solanum commersonii.</title>
        <authorList>
            <person name="Cho K."/>
        </authorList>
    </citation>
    <scope>NUCLEOTIDE SEQUENCE [LARGE SCALE GENOMIC DNA]</scope>
    <source>
        <strain evidence="2">LZ3.2</strain>
        <tissue evidence="2">Leaf</tissue>
    </source>
</reference>
<accession>A0A9J5Z9H3</accession>
<keyword evidence="1" id="KW-1133">Transmembrane helix</keyword>
<proteinExistence type="predicted"/>
<feature type="transmembrane region" description="Helical" evidence="1">
    <location>
        <begin position="39"/>
        <end position="62"/>
    </location>
</feature>
<keyword evidence="3" id="KW-1185">Reference proteome</keyword>
<sequence>MGARRGEGSPVHNYKRGNRSASQTWTLEIGHFKKDGRGAIWAIWLTSSRVFLLLLVVGKILYDP</sequence>
<evidence type="ECO:0000313" key="2">
    <source>
        <dbReference type="EMBL" id="KAG5609521.1"/>
    </source>
</evidence>